<dbReference type="KEGG" id="lsd:EMK97_10335"/>
<proteinExistence type="predicted"/>
<evidence type="ECO:0000256" key="2">
    <source>
        <dbReference type="ARBA" id="ARBA00022517"/>
    </source>
</evidence>
<gene>
    <name evidence="4" type="ORF">EMK97_10335</name>
</gene>
<dbReference type="RefSeq" id="WP_130601880.1">
    <property type="nucleotide sequence ID" value="NZ_CP034759.1"/>
</dbReference>
<feature type="compositionally biased region" description="Basic and acidic residues" evidence="3">
    <location>
        <begin position="79"/>
        <end position="91"/>
    </location>
</feature>
<protein>
    <submittedName>
        <fullName evidence="4">GTPase-activating protein</fullName>
    </submittedName>
</protein>
<dbReference type="Proteomes" id="UP000290244">
    <property type="component" value="Chromosome"/>
</dbReference>
<dbReference type="NCBIfam" id="NF003560">
    <property type="entry name" value="PRK05244.1-1"/>
    <property type="match status" value="1"/>
</dbReference>
<dbReference type="AlphaFoldDB" id="A0A4P6P545"/>
<feature type="compositionally biased region" description="Basic and acidic residues" evidence="3">
    <location>
        <begin position="54"/>
        <end position="65"/>
    </location>
</feature>
<keyword evidence="2" id="KW-0690">Ribosome biogenesis</keyword>
<dbReference type="Pfam" id="PF04220">
    <property type="entry name" value="YihI"/>
    <property type="match status" value="1"/>
</dbReference>
<evidence type="ECO:0000256" key="3">
    <source>
        <dbReference type="SAM" id="MobiDB-lite"/>
    </source>
</evidence>
<feature type="compositionally biased region" description="Basic and acidic residues" evidence="3">
    <location>
        <begin position="21"/>
        <end position="30"/>
    </location>
</feature>
<dbReference type="EMBL" id="CP034759">
    <property type="protein sequence ID" value="QBG36078.1"/>
    <property type="molecule type" value="Genomic_DNA"/>
</dbReference>
<keyword evidence="5" id="KW-1185">Reference proteome</keyword>
<feature type="region of interest" description="Disordered" evidence="3">
    <location>
        <begin position="1"/>
        <end position="92"/>
    </location>
</feature>
<evidence type="ECO:0000256" key="1">
    <source>
        <dbReference type="ARBA" id="ARBA00022468"/>
    </source>
</evidence>
<sequence>MSRKKKSRKPASAPIAKPKLSKQELENIEKRVRKKTGKQPGNRQQEAKSSAKQQSKEQRNKDPRLGSKKPIALGALANKAEKQAVKAKDKSLTPLAAVRPVKSDELPPEQALIAIEQDETLQLILAKQEDNIELSEQEVDYYNDMMDKHAQLSQALGLDDSEDDVAQSQVRSEEELWQKLDGHDFSAFEEE</sequence>
<dbReference type="OrthoDB" id="5677577at2"/>
<evidence type="ECO:0000313" key="5">
    <source>
        <dbReference type="Proteomes" id="UP000290244"/>
    </source>
</evidence>
<evidence type="ECO:0000313" key="4">
    <source>
        <dbReference type="EMBL" id="QBG36078.1"/>
    </source>
</evidence>
<keyword evidence="1" id="KW-0343">GTPase activation</keyword>
<reference evidence="4 5" key="1">
    <citation type="submission" date="2018-12" db="EMBL/GenBank/DDBJ databases">
        <title>Complete genome of Litorilituus sediminis.</title>
        <authorList>
            <person name="Liu A."/>
            <person name="Rong J."/>
        </authorList>
    </citation>
    <scope>NUCLEOTIDE SEQUENCE [LARGE SCALE GENOMIC DNA]</scope>
    <source>
        <strain evidence="4 5">JCM 17549</strain>
    </source>
</reference>
<name>A0A4P6P545_9GAMM</name>
<accession>A0A4P6P545</accession>
<dbReference type="GO" id="GO:0005096">
    <property type="term" value="F:GTPase activator activity"/>
    <property type="evidence" value="ECO:0007669"/>
    <property type="project" value="UniProtKB-KW"/>
</dbReference>
<organism evidence="4 5">
    <name type="scientific">Litorilituus sediminis</name>
    <dbReference type="NCBI Taxonomy" id="718192"/>
    <lineage>
        <taxon>Bacteria</taxon>
        <taxon>Pseudomonadati</taxon>
        <taxon>Pseudomonadota</taxon>
        <taxon>Gammaproteobacteria</taxon>
        <taxon>Alteromonadales</taxon>
        <taxon>Colwelliaceae</taxon>
        <taxon>Litorilituus</taxon>
    </lineage>
</organism>
<dbReference type="GO" id="GO:0042254">
    <property type="term" value="P:ribosome biogenesis"/>
    <property type="evidence" value="ECO:0007669"/>
    <property type="project" value="UniProtKB-KW"/>
</dbReference>
<dbReference type="InterPro" id="IPR007336">
    <property type="entry name" value="YihI"/>
</dbReference>